<dbReference type="Proteomes" id="UP000320333">
    <property type="component" value="Unassembled WGS sequence"/>
</dbReference>
<keyword evidence="3 14" id="KW-0812">Transmembrane</keyword>
<evidence type="ECO:0000256" key="5">
    <source>
        <dbReference type="ARBA" id="ARBA00022846"/>
    </source>
</evidence>
<evidence type="ECO:0000256" key="4">
    <source>
        <dbReference type="ARBA" id="ARBA00022729"/>
    </source>
</evidence>
<dbReference type="STRING" id="246404.A0A507FCT6"/>
<keyword evidence="6 14" id="KW-1133">Transmembrane helix</keyword>
<proteinExistence type="inferred from homology"/>
<keyword evidence="7" id="KW-0969">Cilium</keyword>
<evidence type="ECO:0000256" key="2">
    <source>
        <dbReference type="ARBA" id="ARBA00022475"/>
    </source>
</evidence>
<evidence type="ECO:0000313" key="18">
    <source>
        <dbReference type="Proteomes" id="UP000320333"/>
    </source>
</evidence>
<evidence type="ECO:0000256" key="14">
    <source>
        <dbReference type="SAM" id="Phobius"/>
    </source>
</evidence>
<dbReference type="InterPro" id="IPR028751">
    <property type="entry name" value="CATSPERD/E"/>
</dbReference>
<dbReference type="Pfam" id="PF22843">
    <property type="entry name" value="CATSPERE_NTD2"/>
    <property type="match status" value="1"/>
</dbReference>
<dbReference type="GO" id="GO:0036128">
    <property type="term" value="C:CatSper complex"/>
    <property type="evidence" value="ECO:0007669"/>
    <property type="project" value="InterPro"/>
</dbReference>
<organism evidence="17 18">
    <name type="scientific">Chytriomyces confervae</name>
    <dbReference type="NCBI Taxonomy" id="246404"/>
    <lineage>
        <taxon>Eukaryota</taxon>
        <taxon>Fungi</taxon>
        <taxon>Fungi incertae sedis</taxon>
        <taxon>Chytridiomycota</taxon>
        <taxon>Chytridiomycota incertae sedis</taxon>
        <taxon>Chytridiomycetes</taxon>
        <taxon>Chytridiales</taxon>
        <taxon>Chytriomycetaceae</taxon>
        <taxon>Chytriomyces</taxon>
    </lineage>
</organism>
<keyword evidence="5" id="KW-0282">Flagellum</keyword>
<evidence type="ECO:0000256" key="1">
    <source>
        <dbReference type="ARBA" id="ARBA00010246"/>
    </source>
</evidence>
<keyword evidence="18" id="KW-1185">Reference proteome</keyword>
<dbReference type="PANTHER" id="PTHR33722">
    <property type="entry name" value="CATION CHANNEL SPERM-ASSOCIATED PROTEIN SUBUNIT DELTA-RELATED"/>
    <property type="match status" value="1"/>
</dbReference>
<feature type="region of interest" description="Disordered" evidence="13">
    <location>
        <begin position="940"/>
        <end position="970"/>
    </location>
</feature>
<dbReference type="Pfam" id="PF22850">
    <property type="entry name" value="CATSPERD-E_C"/>
    <property type="match status" value="1"/>
</dbReference>
<feature type="domain" description="CATSPERD/E C-terminal" evidence="16">
    <location>
        <begin position="744"/>
        <end position="927"/>
    </location>
</feature>
<comment type="similarity">
    <text evidence="1">Belongs to the CATSPERD family.</text>
</comment>
<comment type="subcellular location">
    <subcellularLocation>
        <location evidence="12">Cell projection</location>
        <location evidence="12">Cilium</location>
        <location evidence="12">Flagellum membrane</location>
        <topology evidence="12">Single-pass type I membrane protein</topology>
    </subcellularLocation>
</comment>
<keyword evidence="2" id="KW-1003">Cell membrane</keyword>
<keyword evidence="8 14" id="KW-0472">Membrane</keyword>
<sequence length="970" mass="103971">MSFGHGTWYLQSLEQDGVSFVAGRAFTAVYTSTMTSVVWTTSTNCTQSGSNTPVTITCSQPGVETMTVTRNADSSTTDTFYVTVSQQLGCYKWFINLGSREVVDSGASINARIWIVDPANLSSEESSGTASSPSTTSKSLTNGFRNMGESPKLEFLSNQLGLSKNVSFSASDSYWQASLRALDPGSFPYRIKGNSVAIVGCGVEPFDSILSVKQPIQSSWLASTSASSISSSFFTMHRNPCAKNIAFARSALYGSGNVAITQSSFLVSSETMLSQSFNLDSNGILSVALTPVGTAILTANGVRFLKLSSTTSSSAAAGIPSTAQLTSLRSAEICDTPSSTLSKHVVGWRSSPGTSTFYFSFDGGANFSPFNLANRLDSGGSAYIRDILPSQNLNKYIVLVRDGVNDKVFLVDPFLLSVLSGYSFGNPGMAVDSGQGATPFITEGPGSILFGGDALFLSPDFGRTMFAFTLKSRNPSLPATNLASGEWISQAVISPDGSVFAVLTSTFRVFYGSLGDPKALEVAAGISSTALLSFDVNQRLLVHQPASTGNFVNTRIISIPNEMISPRAPITSNPTLVCPFKSWSTDLLPQYTVDIGENITIVANLTVTNAVSGDVMISYSNYSLIKLTSSQTLVNDYTPFGATERIITSNTAIKISPADRSLFGASQLSIRPREGNLACPKLQHVSSITVGCPSTRRMVLRNPTNPPPTNGTKQPPIDCSTAPTTVLLNPGQWVSDWTSVSRPNYEKYISYNCSQYGVPVEAYYGIPFVPMFDIFDGSVYVKTVTGNFGVWEVNGKPVDYNLTNGEAGCTGPAQTWMSMAASASGADPIAAWNSSNFVSCFNSTGPVDSNAKYTIFNSSNYLGIMWNGARDGVFMFTAKVLDPDYSYCSLTSDFAINVYGAPITPLVQAGVVIGLSALFILSLVATYFWYLRERRREAHERELAEENESENEDDGAEDGEDGVLWKEKLE</sequence>
<dbReference type="EMBL" id="QEAP01000141">
    <property type="protein sequence ID" value="TPX74159.1"/>
    <property type="molecule type" value="Genomic_DNA"/>
</dbReference>
<evidence type="ECO:0000256" key="6">
    <source>
        <dbReference type="ARBA" id="ARBA00022989"/>
    </source>
</evidence>
<keyword evidence="9" id="KW-1015">Disulfide bond</keyword>
<keyword evidence="11" id="KW-0966">Cell projection</keyword>
<protein>
    <submittedName>
        <fullName evidence="17">Uncharacterized protein</fullName>
    </submittedName>
</protein>
<evidence type="ECO:0000256" key="3">
    <source>
        <dbReference type="ARBA" id="ARBA00022692"/>
    </source>
</evidence>
<evidence type="ECO:0000256" key="13">
    <source>
        <dbReference type="SAM" id="MobiDB-lite"/>
    </source>
</evidence>
<feature type="domain" description="CATSPERE second N-terminal" evidence="15">
    <location>
        <begin position="90"/>
        <end position="164"/>
    </location>
</feature>
<feature type="compositionally biased region" description="Low complexity" evidence="13">
    <location>
        <begin position="122"/>
        <end position="141"/>
    </location>
</feature>
<evidence type="ECO:0000256" key="8">
    <source>
        <dbReference type="ARBA" id="ARBA00023136"/>
    </source>
</evidence>
<gene>
    <name evidence="17" type="ORF">CcCBS67573_g04570</name>
</gene>
<evidence type="ECO:0000256" key="9">
    <source>
        <dbReference type="ARBA" id="ARBA00023157"/>
    </source>
</evidence>
<feature type="region of interest" description="Disordered" evidence="13">
    <location>
        <begin position="122"/>
        <end position="143"/>
    </location>
</feature>
<dbReference type="InterPro" id="IPR053814">
    <property type="entry name" value="CATSPERD/E_C"/>
</dbReference>
<dbReference type="PANTHER" id="PTHR33722:SF1">
    <property type="entry name" value="CATION CHANNEL SPERM-ASSOCIATED AUXILIARY SUBUNIT DELTA"/>
    <property type="match status" value="1"/>
</dbReference>
<comment type="caution">
    <text evidence="17">The sequence shown here is derived from an EMBL/GenBank/DDBJ whole genome shotgun (WGS) entry which is preliminary data.</text>
</comment>
<dbReference type="InterPro" id="IPR053817">
    <property type="entry name" value="CATSPERE_NTD2"/>
</dbReference>
<evidence type="ECO:0000256" key="10">
    <source>
        <dbReference type="ARBA" id="ARBA00023180"/>
    </source>
</evidence>
<accession>A0A507FCT6</accession>
<reference evidence="17 18" key="1">
    <citation type="journal article" date="2019" name="Sci. Rep.">
        <title>Comparative genomics of chytrid fungi reveal insights into the obligate biotrophic and pathogenic lifestyle of Synchytrium endobioticum.</title>
        <authorList>
            <person name="van de Vossenberg B.T.L.H."/>
            <person name="Warris S."/>
            <person name="Nguyen H.D.T."/>
            <person name="van Gent-Pelzer M.P.E."/>
            <person name="Joly D.L."/>
            <person name="van de Geest H.C."/>
            <person name="Bonants P.J.M."/>
            <person name="Smith D.S."/>
            <person name="Levesque C.A."/>
            <person name="van der Lee T.A.J."/>
        </authorList>
    </citation>
    <scope>NUCLEOTIDE SEQUENCE [LARGE SCALE GENOMIC DNA]</scope>
    <source>
        <strain evidence="17 18">CBS 675.73</strain>
    </source>
</reference>
<dbReference type="GO" id="GO:0030317">
    <property type="term" value="P:flagellated sperm motility"/>
    <property type="evidence" value="ECO:0007669"/>
    <property type="project" value="TreeGrafter"/>
</dbReference>
<dbReference type="AlphaFoldDB" id="A0A507FCT6"/>
<evidence type="ECO:0000256" key="11">
    <source>
        <dbReference type="ARBA" id="ARBA00023273"/>
    </source>
</evidence>
<keyword evidence="4" id="KW-0732">Signal</keyword>
<evidence type="ECO:0000259" key="16">
    <source>
        <dbReference type="Pfam" id="PF22850"/>
    </source>
</evidence>
<evidence type="ECO:0000259" key="15">
    <source>
        <dbReference type="Pfam" id="PF22843"/>
    </source>
</evidence>
<evidence type="ECO:0000313" key="17">
    <source>
        <dbReference type="EMBL" id="TPX74159.1"/>
    </source>
</evidence>
<name>A0A507FCT6_9FUNG</name>
<evidence type="ECO:0000256" key="7">
    <source>
        <dbReference type="ARBA" id="ARBA00023069"/>
    </source>
</evidence>
<evidence type="ECO:0000256" key="12">
    <source>
        <dbReference type="ARBA" id="ARBA00037793"/>
    </source>
</evidence>
<feature type="compositionally biased region" description="Acidic residues" evidence="13">
    <location>
        <begin position="945"/>
        <end position="961"/>
    </location>
</feature>
<feature type="transmembrane region" description="Helical" evidence="14">
    <location>
        <begin position="906"/>
        <end position="931"/>
    </location>
</feature>
<keyword evidence="10" id="KW-0325">Glycoprotein</keyword>
<dbReference type="OrthoDB" id="5968869at2759"/>